<name>A0A0R3U0U3_RODNA</name>
<organism evidence="3">
    <name type="scientific">Rodentolepis nana</name>
    <name type="common">Dwarf tapeworm</name>
    <name type="synonym">Hymenolepis nana</name>
    <dbReference type="NCBI Taxonomy" id="102285"/>
    <lineage>
        <taxon>Eukaryota</taxon>
        <taxon>Metazoa</taxon>
        <taxon>Spiralia</taxon>
        <taxon>Lophotrochozoa</taxon>
        <taxon>Platyhelminthes</taxon>
        <taxon>Cestoda</taxon>
        <taxon>Eucestoda</taxon>
        <taxon>Cyclophyllidea</taxon>
        <taxon>Hymenolepididae</taxon>
        <taxon>Rodentolepis</taxon>
    </lineage>
</organism>
<gene>
    <name evidence="1" type="ORF">HNAJ_LOCUS13716</name>
</gene>
<evidence type="ECO:0000313" key="1">
    <source>
        <dbReference type="EMBL" id="VDO16832.1"/>
    </source>
</evidence>
<dbReference type="OrthoDB" id="10636740at2759"/>
<sequence length="164" mass="17929">MATIATFEYLDEAVSSALNEVLISGGSALEIVSNTSGTVTFWRVDSSGSEASNTTSDLFAFFGVARESQQSELLLSLSIYSKLHGLNISDVGSKFRIKLKKRVSESNGSVNDEEELYLPDPLVAIDASLIYQLLIMHAFEMDDTGNASFTFQLEPMLSNRELIT</sequence>
<evidence type="ECO:0000313" key="3">
    <source>
        <dbReference type="WBParaSite" id="HNAJ_0001374201-mRNA-1"/>
    </source>
</evidence>
<dbReference type="AlphaFoldDB" id="A0A0R3U0U3"/>
<reference evidence="1 2" key="2">
    <citation type="submission" date="2018-11" db="EMBL/GenBank/DDBJ databases">
        <authorList>
            <consortium name="Pathogen Informatics"/>
        </authorList>
    </citation>
    <scope>NUCLEOTIDE SEQUENCE [LARGE SCALE GENOMIC DNA]</scope>
</reference>
<proteinExistence type="predicted"/>
<accession>A0A0R3U0U3</accession>
<evidence type="ECO:0000313" key="2">
    <source>
        <dbReference type="Proteomes" id="UP000278807"/>
    </source>
</evidence>
<dbReference type="WBParaSite" id="HNAJ_0001374201-mRNA-1">
    <property type="protein sequence ID" value="HNAJ_0001374201-mRNA-1"/>
    <property type="gene ID" value="HNAJ_0001374201"/>
</dbReference>
<protein>
    <submittedName>
        <fullName evidence="3">Structural protein</fullName>
    </submittedName>
</protein>
<dbReference type="Proteomes" id="UP000278807">
    <property type="component" value="Unassembled WGS sequence"/>
</dbReference>
<reference evidence="3" key="1">
    <citation type="submission" date="2017-02" db="UniProtKB">
        <authorList>
            <consortium name="WormBaseParasite"/>
        </authorList>
    </citation>
    <scope>IDENTIFICATION</scope>
</reference>
<dbReference type="EMBL" id="UZAE01015948">
    <property type="protein sequence ID" value="VDO16832.1"/>
    <property type="molecule type" value="Genomic_DNA"/>
</dbReference>
<keyword evidence="2" id="KW-1185">Reference proteome</keyword>